<accession>D9WG79</accession>
<dbReference type="GO" id="GO:0003677">
    <property type="term" value="F:DNA binding"/>
    <property type="evidence" value="ECO:0007669"/>
    <property type="project" value="InterPro"/>
</dbReference>
<dbReference type="OrthoDB" id="4074704at2"/>
<dbReference type="HOGENOM" id="CLU_068884_0_0_11"/>
<keyword evidence="3" id="KW-1185">Reference proteome</keyword>
<organism evidence="2 3">
    <name type="scientific">Streptomyces himastatinicus ATCC 53653</name>
    <dbReference type="NCBI Taxonomy" id="457427"/>
    <lineage>
        <taxon>Bacteria</taxon>
        <taxon>Bacillati</taxon>
        <taxon>Actinomycetota</taxon>
        <taxon>Actinomycetes</taxon>
        <taxon>Kitasatosporales</taxon>
        <taxon>Streptomycetaceae</taxon>
        <taxon>Streptomyces</taxon>
        <taxon>Streptomyces violaceusniger group</taxon>
    </lineage>
</organism>
<dbReference type="RefSeq" id="WP_009715114.1">
    <property type="nucleotide sequence ID" value="NZ_GG657754.1"/>
</dbReference>
<evidence type="ECO:0000313" key="3">
    <source>
        <dbReference type="Proteomes" id="UP000003963"/>
    </source>
</evidence>
<protein>
    <submittedName>
        <fullName evidence="2">LigA protein</fullName>
    </submittedName>
</protein>
<proteinExistence type="predicted"/>
<name>D9WG79_9ACTN</name>
<evidence type="ECO:0000313" key="2">
    <source>
        <dbReference type="EMBL" id="EFL23295.1"/>
    </source>
</evidence>
<dbReference type="EMBL" id="GG657754">
    <property type="protein sequence ID" value="EFL23295.1"/>
    <property type="molecule type" value="Genomic_DNA"/>
</dbReference>
<dbReference type="InterPro" id="IPR010982">
    <property type="entry name" value="Lambda_DNA-bd_dom_sf"/>
</dbReference>
<evidence type="ECO:0000256" key="1">
    <source>
        <dbReference type="SAM" id="MobiDB-lite"/>
    </source>
</evidence>
<dbReference type="InterPro" id="IPR001387">
    <property type="entry name" value="Cro/C1-type_HTH"/>
</dbReference>
<reference evidence="2 3" key="1">
    <citation type="submission" date="2009-02" db="EMBL/GenBank/DDBJ databases">
        <title>Annotation of Streptomyces hygroscopicus strain ATCC 53653.</title>
        <authorList>
            <consortium name="The Broad Institute Genome Sequencing Platform"/>
            <consortium name="Broad Institute Microbial Sequencing Center"/>
            <person name="Fischbach M."/>
            <person name="Godfrey P."/>
            <person name="Ward D."/>
            <person name="Young S."/>
            <person name="Zeng Q."/>
            <person name="Koehrsen M."/>
            <person name="Alvarado L."/>
            <person name="Berlin A.M."/>
            <person name="Bochicchio J."/>
            <person name="Borenstein D."/>
            <person name="Chapman S.B."/>
            <person name="Chen Z."/>
            <person name="Engels R."/>
            <person name="Freedman E."/>
            <person name="Gellesch M."/>
            <person name="Goldberg J."/>
            <person name="Griggs A."/>
            <person name="Gujja S."/>
            <person name="Heilman E.R."/>
            <person name="Heiman D.I."/>
            <person name="Hepburn T.A."/>
            <person name="Howarth C."/>
            <person name="Jen D."/>
            <person name="Larson L."/>
            <person name="Lewis B."/>
            <person name="Mehta T."/>
            <person name="Park D."/>
            <person name="Pearson M."/>
            <person name="Richards J."/>
            <person name="Roberts A."/>
            <person name="Saif S."/>
            <person name="Shea T.D."/>
            <person name="Shenoy N."/>
            <person name="Sisk P."/>
            <person name="Stolte C."/>
            <person name="Sykes S.N."/>
            <person name="Thomson T."/>
            <person name="Walk T."/>
            <person name="White J."/>
            <person name="Yandava C."/>
            <person name="Straight P."/>
            <person name="Clardy J."/>
            <person name="Hung D."/>
            <person name="Kolter R."/>
            <person name="Mekalanos J."/>
            <person name="Walker S."/>
            <person name="Walsh C.T."/>
            <person name="Wieland-Brown L.C."/>
            <person name="Haas B."/>
            <person name="Nusbaum C."/>
            <person name="Birren B."/>
        </authorList>
    </citation>
    <scope>NUCLEOTIDE SEQUENCE [LARGE SCALE GENOMIC DNA]</scope>
    <source>
        <strain evidence="2 3">ATCC 53653</strain>
    </source>
</reference>
<dbReference type="STRING" id="457427.SSOG_03009"/>
<dbReference type="SUPFAM" id="SSF47413">
    <property type="entry name" value="lambda repressor-like DNA-binding domains"/>
    <property type="match status" value="1"/>
</dbReference>
<dbReference type="Proteomes" id="UP000003963">
    <property type="component" value="Unassembled WGS sequence"/>
</dbReference>
<gene>
    <name evidence="2" type="ORF">SSOG_03009</name>
</gene>
<dbReference type="CDD" id="cd00093">
    <property type="entry name" value="HTH_XRE"/>
    <property type="match status" value="1"/>
</dbReference>
<sequence>MSNYLSPAALPPHVLDRSDVRRALERHDFGAVFKLARQWGGISFSKIADACGIKPERVGKLARGEGTITTYEKITQIADALRIPGHLAGLSPRPWESDQSQAAADETAPVASLELPSLAPDPDLLDRLTKTVRGATRADSSTLDWLDRLLAEHRKAEDDIGSRPLVGIMRQQLATVVGLHDAASGDVATRVVRLASEHAQFLAWMAQDQGNSSAALAWYDRSHDWAMEAAGADMAATTLSMKAHLAWSAGDGRRCARLAQAARWASPGTSRGVQGMAAQMEARGYALSGEADAAHRLLDEAQHLIARAAERPEDEPPWMYFYGENWFTLQRGMTAMHLRRWEAAADLLRTGIDALPASYRRDRSWYGACLAHALAAAGHADAAAHTALGCATDASDVGRPHAWNELHTTAALLLRHGAPQARGLIDALAGCG</sequence>
<dbReference type="AlphaFoldDB" id="D9WG79"/>
<feature type="region of interest" description="Disordered" evidence="1">
    <location>
        <begin position="89"/>
        <end position="108"/>
    </location>
</feature>